<feature type="domain" description="PH" evidence="3">
    <location>
        <begin position="1232"/>
        <end position="1372"/>
    </location>
</feature>
<dbReference type="Pfam" id="PF24344">
    <property type="entry name" value="PH_23"/>
    <property type="match status" value="1"/>
</dbReference>
<feature type="region of interest" description="Disordered" evidence="1">
    <location>
        <begin position="2015"/>
        <end position="2075"/>
    </location>
</feature>
<feature type="compositionally biased region" description="Basic and acidic residues" evidence="1">
    <location>
        <begin position="1446"/>
        <end position="1464"/>
    </location>
</feature>
<feature type="region of interest" description="Disordered" evidence="1">
    <location>
        <begin position="666"/>
        <end position="921"/>
    </location>
</feature>
<dbReference type="InterPro" id="IPR056223">
    <property type="entry name" value="PH_24"/>
</dbReference>
<feature type="compositionally biased region" description="Low complexity" evidence="1">
    <location>
        <begin position="1522"/>
        <end position="1532"/>
    </location>
</feature>
<comment type="caution">
    <text evidence="5">The sequence shown here is derived from an EMBL/GenBank/DDBJ whole genome shotgun (WGS) entry which is preliminary data.</text>
</comment>
<reference evidence="5" key="1">
    <citation type="journal article" date="2023" name="Mol. Phylogenet. Evol.">
        <title>Genome-scale phylogeny and comparative genomics of the fungal order Sordariales.</title>
        <authorList>
            <person name="Hensen N."/>
            <person name="Bonometti L."/>
            <person name="Westerberg I."/>
            <person name="Brannstrom I.O."/>
            <person name="Guillou S."/>
            <person name="Cros-Aarteil S."/>
            <person name="Calhoun S."/>
            <person name="Haridas S."/>
            <person name="Kuo A."/>
            <person name="Mondo S."/>
            <person name="Pangilinan J."/>
            <person name="Riley R."/>
            <person name="LaButti K."/>
            <person name="Andreopoulos B."/>
            <person name="Lipzen A."/>
            <person name="Chen C."/>
            <person name="Yan M."/>
            <person name="Daum C."/>
            <person name="Ng V."/>
            <person name="Clum A."/>
            <person name="Steindorff A."/>
            <person name="Ohm R.A."/>
            <person name="Martin F."/>
            <person name="Silar P."/>
            <person name="Natvig D.O."/>
            <person name="Lalanne C."/>
            <person name="Gautier V."/>
            <person name="Ament-Velasquez S.L."/>
            <person name="Kruys A."/>
            <person name="Hutchinson M.I."/>
            <person name="Powell A.J."/>
            <person name="Barry K."/>
            <person name="Miller A.N."/>
            <person name="Grigoriev I.V."/>
            <person name="Debuchy R."/>
            <person name="Gladieux P."/>
            <person name="Hiltunen Thoren M."/>
            <person name="Johannesson H."/>
        </authorList>
    </citation>
    <scope>NUCLEOTIDE SEQUENCE</scope>
    <source>
        <strain evidence="5">CBS 315.58</strain>
    </source>
</reference>
<evidence type="ECO:0000256" key="1">
    <source>
        <dbReference type="SAM" id="MobiDB-lite"/>
    </source>
</evidence>
<feature type="compositionally biased region" description="Basic and acidic residues" evidence="1">
    <location>
        <begin position="827"/>
        <end position="837"/>
    </location>
</feature>
<evidence type="ECO:0000259" key="2">
    <source>
        <dbReference type="Pfam" id="PF24340"/>
    </source>
</evidence>
<dbReference type="Pfam" id="PF24345">
    <property type="entry name" value="PH_24"/>
    <property type="match status" value="1"/>
</dbReference>
<dbReference type="Pfam" id="PF24340">
    <property type="entry name" value="DH_2"/>
    <property type="match status" value="1"/>
</dbReference>
<feature type="region of interest" description="Disordered" evidence="1">
    <location>
        <begin position="1"/>
        <end position="64"/>
    </location>
</feature>
<feature type="region of interest" description="Disordered" evidence="1">
    <location>
        <begin position="630"/>
        <end position="649"/>
    </location>
</feature>
<feature type="compositionally biased region" description="Basic residues" evidence="1">
    <location>
        <begin position="555"/>
        <end position="569"/>
    </location>
</feature>
<feature type="domain" description="PH" evidence="4">
    <location>
        <begin position="1595"/>
        <end position="1746"/>
    </location>
</feature>
<feature type="compositionally biased region" description="Basic and acidic residues" evidence="1">
    <location>
        <begin position="217"/>
        <end position="229"/>
    </location>
</feature>
<evidence type="ECO:0000259" key="3">
    <source>
        <dbReference type="Pfam" id="PF24344"/>
    </source>
</evidence>
<feature type="compositionally biased region" description="Acidic residues" evidence="1">
    <location>
        <begin position="533"/>
        <end position="548"/>
    </location>
</feature>
<accession>A0AAN7AYF4</accession>
<feature type="region of interest" description="Disordered" evidence="1">
    <location>
        <begin position="1752"/>
        <end position="1797"/>
    </location>
</feature>
<evidence type="ECO:0000259" key="4">
    <source>
        <dbReference type="Pfam" id="PF24345"/>
    </source>
</evidence>
<feature type="compositionally biased region" description="Low complexity" evidence="1">
    <location>
        <begin position="1835"/>
        <end position="1859"/>
    </location>
</feature>
<feature type="compositionally biased region" description="Gly residues" evidence="1">
    <location>
        <begin position="2025"/>
        <end position="2041"/>
    </location>
</feature>
<organism evidence="5 6">
    <name type="scientific">Triangularia verruculosa</name>
    <dbReference type="NCBI Taxonomy" id="2587418"/>
    <lineage>
        <taxon>Eukaryota</taxon>
        <taxon>Fungi</taxon>
        <taxon>Dikarya</taxon>
        <taxon>Ascomycota</taxon>
        <taxon>Pezizomycotina</taxon>
        <taxon>Sordariomycetes</taxon>
        <taxon>Sordariomycetidae</taxon>
        <taxon>Sordariales</taxon>
        <taxon>Podosporaceae</taxon>
        <taxon>Triangularia</taxon>
    </lineage>
</organism>
<feature type="region of interest" description="Disordered" evidence="1">
    <location>
        <begin position="334"/>
        <end position="606"/>
    </location>
</feature>
<feature type="compositionally biased region" description="Basic and acidic residues" evidence="1">
    <location>
        <begin position="357"/>
        <end position="421"/>
    </location>
</feature>
<feature type="compositionally biased region" description="Low complexity" evidence="1">
    <location>
        <begin position="2059"/>
        <end position="2070"/>
    </location>
</feature>
<feature type="compositionally biased region" description="Acidic residues" evidence="1">
    <location>
        <begin position="180"/>
        <end position="198"/>
    </location>
</feature>
<feature type="compositionally biased region" description="Polar residues" evidence="1">
    <location>
        <begin position="687"/>
        <end position="717"/>
    </location>
</feature>
<evidence type="ECO:0000313" key="6">
    <source>
        <dbReference type="Proteomes" id="UP001303160"/>
    </source>
</evidence>
<evidence type="ECO:0000313" key="5">
    <source>
        <dbReference type="EMBL" id="KAK4203107.1"/>
    </source>
</evidence>
<feature type="compositionally biased region" description="Basic and acidic residues" evidence="1">
    <location>
        <begin position="1389"/>
        <end position="1402"/>
    </location>
</feature>
<protein>
    <submittedName>
        <fullName evidence="5">Uncharacterized protein</fullName>
    </submittedName>
</protein>
<feature type="compositionally biased region" description="Basic and acidic residues" evidence="1">
    <location>
        <begin position="429"/>
        <end position="457"/>
    </location>
</feature>
<feature type="compositionally biased region" description="Low complexity" evidence="1">
    <location>
        <begin position="943"/>
        <end position="959"/>
    </location>
</feature>
<feature type="compositionally biased region" description="Basic residues" evidence="1">
    <location>
        <begin position="161"/>
        <end position="173"/>
    </location>
</feature>
<feature type="region of interest" description="Disordered" evidence="1">
    <location>
        <begin position="1823"/>
        <end position="1859"/>
    </location>
</feature>
<dbReference type="InterPro" id="IPR056222">
    <property type="entry name" value="PH_23"/>
</dbReference>
<feature type="region of interest" description="Disordered" evidence="1">
    <location>
        <begin position="943"/>
        <end position="1012"/>
    </location>
</feature>
<feature type="compositionally biased region" description="Acidic residues" evidence="1">
    <location>
        <begin position="856"/>
        <end position="867"/>
    </location>
</feature>
<feature type="compositionally biased region" description="Low complexity" evidence="1">
    <location>
        <begin position="26"/>
        <end position="48"/>
    </location>
</feature>
<reference evidence="5" key="2">
    <citation type="submission" date="2023-05" db="EMBL/GenBank/DDBJ databases">
        <authorList>
            <consortium name="Lawrence Berkeley National Laboratory"/>
            <person name="Steindorff A."/>
            <person name="Hensen N."/>
            <person name="Bonometti L."/>
            <person name="Westerberg I."/>
            <person name="Brannstrom I.O."/>
            <person name="Guillou S."/>
            <person name="Cros-Aarteil S."/>
            <person name="Calhoun S."/>
            <person name="Haridas S."/>
            <person name="Kuo A."/>
            <person name="Mondo S."/>
            <person name="Pangilinan J."/>
            <person name="Riley R."/>
            <person name="Labutti K."/>
            <person name="Andreopoulos B."/>
            <person name="Lipzen A."/>
            <person name="Chen C."/>
            <person name="Yanf M."/>
            <person name="Daum C."/>
            <person name="Ng V."/>
            <person name="Clum A."/>
            <person name="Ohm R."/>
            <person name="Martin F."/>
            <person name="Silar P."/>
            <person name="Natvig D."/>
            <person name="Lalanne C."/>
            <person name="Gautier V."/>
            <person name="Ament-Velasquez S.L."/>
            <person name="Kruys A."/>
            <person name="Hutchinson M.I."/>
            <person name="Powell A.J."/>
            <person name="Barry K."/>
            <person name="Miller A.N."/>
            <person name="Grigoriev I.V."/>
            <person name="Debuchy R."/>
            <person name="Gladieux P."/>
            <person name="Thoren M.H."/>
            <person name="Johannesson H."/>
        </authorList>
    </citation>
    <scope>NUCLEOTIDE SEQUENCE</scope>
    <source>
        <strain evidence="5">CBS 315.58</strain>
    </source>
</reference>
<feature type="region of interest" description="Disordered" evidence="1">
    <location>
        <begin position="121"/>
        <end position="268"/>
    </location>
</feature>
<name>A0AAN7AYF4_9PEZI</name>
<keyword evidence="6" id="KW-1185">Reference proteome</keyword>
<gene>
    <name evidence="5" type="ORF">QBC40DRAFT_251561</name>
</gene>
<feature type="region of interest" description="Disordered" evidence="1">
    <location>
        <begin position="1369"/>
        <end position="1563"/>
    </location>
</feature>
<feature type="compositionally biased region" description="Polar residues" evidence="1">
    <location>
        <begin position="500"/>
        <end position="511"/>
    </location>
</feature>
<dbReference type="EMBL" id="MU863892">
    <property type="protein sequence ID" value="KAK4203107.1"/>
    <property type="molecule type" value="Genomic_DNA"/>
</dbReference>
<feature type="domain" description="DBL homology" evidence="2">
    <location>
        <begin position="1023"/>
        <end position="1218"/>
    </location>
</feature>
<feature type="compositionally biased region" description="Basic residues" evidence="1">
    <location>
        <begin position="961"/>
        <end position="980"/>
    </location>
</feature>
<feature type="compositionally biased region" description="Polar residues" evidence="1">
    <location>
        <begin position="1575"/>
        <end position="1589"/>
    </location>
</feature>
<feature type="region of interest" description="Disordered" evidence="1">
    <location>
        <begin position="1575"/>
        <end position="1601"/>
    </location>
</feature>
<feature type="compositionally biased region" description="Basic and acidic residues" evidence="1">
    <location>
        <begin position="465"/>
        <end position="495"/>
    </location>
</feature>
<feature type="compositionally biased region" description="Basic and acidic residues" evidence="1">
    <location>
        <begin position="720"/>
        <end position="757"/>
    </location>
</feature>
<dbReference type="Proteomes" id="UP001303160">
    <property type="component" value="Unassembled WGS sequence"/>
</dbReference>
<feature type="compositionally biased region" description="Basic and acidic residues" evidence="1">
    <location>
        <begin position="518"/>
        <end position="532"/>
    </location>
</feature>
<dbReference type="InterPro" id="IPR056416">
    <property type="entry name" value="DH_2_fung"/>
</dbReference>
<feature type="compositionally biased region" description="Low complexity" evidence="1">
    <location>
        <begin position="884"/>
        <end position="901"/>
    </location>
</feature>
<proteinExistence type="predicted"/>
<sequence length="2093" mass="229451">MTPPAKEEEEDPSNTQPATARRHSTPAKPTTTAKTPKSAPAASNNAATQKKKPEPSLLTDFFLGRPSPARLAAMKQRRKSMAADAAHVREELRQEMRAAAVRRLQQPNGVTDRVKAWQKKNAAAMKEAGGPPRAESVASEPTEFAANLPPESVTEEDRERIKWRKKPKKKKPKADKIEVIEDDDDDDDDDDSDGEETEKEQPTKAGPSASKPIPPKDAPKKRIISDDHWMKRRQGRSPPRTGAPRTKAEGSPTPIPKDFLQKTAQNPTVQAKIKDWAARVVPPDPEQLPRVKHYRHKSGATIAVEEDFASMVASEPSFRPKSMSSFDDGIRVKPLNIKKSPKETDGGIRVYPVRKKKEADDDGIRVRPTKSENDDGIRVKPDESKTDASTEAKKKEPVDDGIRVKPVTDDESKRTKKREPADNGIRVKPVTDDEARRPKKKEPAGDGIRIRPADSLKLKTRVKKKAPEDDGIRVRPVESKDDGIRIKPSVKDDGIRVQPSEPSSSEATSRPSRPYHVSAEKMRRAQSKRREELPEDVIEVIEETETDLSVEQPIKRKNSLRNSRRRKSRSPSAPRGGRDSPEVVPVPNWPTVESDEESDRVPPTVLGNKSLAEIPFGYSAFSVLDLPSSANQQKSIPKKPKAQRNPSFKAVPKVFKKVVEGAKEIIQESLEPPRPPPSGNKPASIESWLNNTVDPFVQPSPTAETVTETITDSQISTEPPIRESRETLEPPVKPESRPAAEKRPKEETKEKVKEKDTTNPAHTPSTKRPKTPRSAKSDGSKGKTSSQGEDSDATAKKPKSPVNPDGLKRRRATRGAPVPVKTGGKKPLREILKDAFRGESGGYKLPPTVYPSCEASEYDDEYSEYTESEVSTERPGSSHKRPISDYSSYYSSNYDSNLSSDVSKEPPRKRPPPANGGGNELSTILSEEASTVSATDTMSVISQTTVTQTTATPLTETTQLSRHHSRKGSRKGGSLKRRLTKHSDMISVLSLPDTGQIVPPSRSRSVKSSRSLHRRPSKVDWGRIDELLDEFADDEYFYQRELKTLVDGVIPVLLTHVLRGDSLFGRSEAGRARADAMAKSVVNMGVVLERLKSSHKQVPLENIYHLLTWMDDVSPLYDNYFDVWRLGFQGLIINLAPKLKGMSDNDSLLNALPINEDGDIIGENGERVDVAFLLKRPLIRLKWMTKFLRAAVLVVKTSDTEHLLSVFESLQEKARKRHREENARITDEDARNTDTTRARDLRTLMPLDGVGIEQTRQVAALDVFALDLDHSTGQRLECQVELIHRDKPDVPADKGDVLIREIGNDSRSWLLFPPVPMAYISARLSETDQALVVMIRGTHNGVEWYELLKLSTNSEEQITFWLDVLGSSPMPPITRRRPTSAVMGSTSPKPEDIPVGERKLGSDRPTTPSRYRPRKVAESPPTSPALDADVSPERTPTRATFTQHQAPEERDEARWESPSHDTPRASRPAPNTTPFREDGAPPPPIHRTLSEKSNKLAPPVDLRVAPVKRRGSSPLKHEYHPSDVSSDSSVSEVSDDSESSSSSSDELDEDEVPDTIPGYSIKTVPQVASVETVVSDNSLTPDHSASQVGVPSRAPKKPEEPAQKFVASVSYWSSKKGMWKDIVSGGPTSIVVGPGSMEVHRLSREQSKAYPLQSSGTSEVDITNQDAGSSAPLIALILTPVVMIRRSTALDLEVRSVASPESRLKTESTMYRFRASTQTEASSLYEAVHLSRLNNARYIQLAEEARVRSFGQPQGVMAGGEGSADGDSSARRRSGGGSWFGRKNSYRASTRAPSVSQHSISSTISAGSFLRRLLGGGNNTFNIEESSIDKPPRLSTGTVGYSSSSGDGTSTPPRSVSLSLSGSASRAWSTGLAKPFSPEQPLEIRCHLNVQNNRWLDKGDCILTISRPPPGVRQELSLYHGLEKRIIVTHASKKVGDKPLVLLDAVLGSKCFSLLGSKGVMCSVWEDVRDEEGNVGVAPRMGGVGGRVTKWCFQCRNGQQAEWIMGRAEAGGGFGGSNGVRDSGDGGSLGSGTLVGSGGGSSENVTLVGSGRGSKEDVSGSGSTSRSVSVKGKEKVTRIVGERVRGVRRSVNW</sequence>